<comment type="caution">
    <text evidence="1">The sequence shown here is derived from an EMBL/GenBank/DDBJ whole genome shotgun (WGS) entry which is preliminary data.</text>
</comment>
<dbReference type="Proteomes" id="UP001344906">
    <property type="component" value="Unassembled WGS sequence"/>
</dbReference>
<protein>
    <submittedName>
        <fullName evidence="1">Uncharacterized protein</fullName>
    </submittedName>
</protein>
<keyword evidence="2" id="KW-1185">Reference proteome</keyword>
<reference evidence="1 2" key="1">
    <citation type="submission" date="2023-02" db="EMBL/GenBank/DDBJ databases">
        <title>Dictyobacter halimunensis sp. nov., a new member of the class Ktedonobacteria from forest soil in a geothermal area.</title>
        <authorList>
            <person name="Rachmania M.K."/>
            <person name="Ningsih F."/>
            <person name="Sakai Y."/>
            <person name="Yabe S."/>
            <person name="Yokota A."/>
            <person name="Sjamsuridzal W."/>
        </authorList>
    </citation>
    <scope>NUCLEOTIDE SEQUENCE [LARGE SCALE GENOMIC DNA]</scope>
    <source>
        <strain evidence="1 2">S3.2.2.5</strain>
    </source>
</reference>
<dbReference type="EMBL" id="BSRI01000002">
    <property type="protein sequence ID" value="GLV56837.1"/>
    <property type="molecule type" value="Genomic_DNA"/>
</dbReference>
<organism evidence="1 2">
    <name type="scientific">Dictyobacter halimunensis</name>
    <dbReference type="NCBI Taxonomy" id="3026934"/>
    <lineage>
        <taxon>Bacteria</taxon>
        <taxon>Bacillati</taxon>
        <taxon>Chloroflexota</taxon>
        <taxon>Ktedonobacteria</taxon>
        <taxon>Ktedonobacterales</taxon>
        <taxon>Dictyobacteraceae</taxon>
        <taxon>Dictyobacter</taxon>
    </lineage>
</organism>
<evidence type="ECO:0000313" key="2">
    <source>
        <dbReference type="Proteomes" id="UP001344906"/>
    </source>
</evidence>
<gene>
    <name evidence="1" type="ORF">KDH_36760</name>
</gene>
<name>A0ABQ6FSV0_9CHLR</name>
<proteinExistence type="predicted"/>
<evidence type="ECO:0000313" key="1">
    <source>
        <dbReference type="EMBL" id="GLV56837.1"/>
    </source>
</evidence>
<accession>A0ABQ6FSV0</accession>
<sequence>MYAQFKSGNHCFTTIERLVMTMADKKFLNETGSGEAVHQLRRSEAETSGEHMRQSWQDFALAEPELSAFGETRLKSGPAYLATVRADV</sequence>